<comment type="similarity">
    <text evidence="1 9 10">Belongs to the phosphohexose mutase family.</text>
</comment>
<dbReference type="InterPro" id="IPR005841">
    <property type="entry name" value="Alpha-D-phosphohexomutase_SF"/>
</dbReference>
<evidence type="ECO:0000256" key="5">
    <source>
        <dbReference type="ARBA" id="ARBA00023235"/>
    </source>
</evidence>
<feature type="binding site" evidence="9">
    <location>
        <position position="239"/>
    </location>
    <ligand>
        <name>Mg(2+)</name>
        <dbReference type="ChEBI" id="CHEBI:18420"/>
    </ligand>
</feature>
<dbReference type="Pfam" id="PF02879">
    <property type="entry name" value="PGM_PMM_II"/>
    <property type="match status" value="1"/>
</dbReference>
<evidence type="ECO:0000256" key="2">
    <source>
        <dbReference type="ARBA" id="ARBA00022553"/>
    </source>
</evidence>
<comment type="cofactor">
    <cofactor evidence="9">
        <name>Mg(2+)</name>
        <dbReference type="ChEBI" id="CHEBI:18420"/>
    </cofactor>
    <text evidence="9">Binds 1 Mg(2+) ion per subunit.</text>
</comment>
<dbReference type="Gene3D" id="3.30.310.50">
    <property type="entry name" value="Alpha-D-phosphohexomutase, C-terminal domain"/>
    <property type="match status" value="1"/>
</dbReference>
<dbReference type="InterPro" id="IPR006352">
    <property type="entry name" value="GlmM_bact"/>
</dbReference>
<dbReference type="FunFam" id="3.40.120.10:FF:000001">
    <property type="entry name" value="Phosphoglucosamine mutase"/>
    <property type="match status" value="1"/>
</dbReference>
<dbReference type="HAMAP" id="MF_01554_B">
    <property type="entry name" value="GlmM_B"/>
    <property type="match status" value="1"/>
</dbReference>
<dbReference type="Proteomes" id="UP000270219">
    <property type="component" value="Unassembled WGS sequence"/>
</dbReference>
<dbReference type="EC" id="5.4.2.10" evidence="7 9"/>
<feature type="binding site" evidence="9">
    <location>
        <position position="241"/>
    </location>
    <ligand>
        <name>Mg(2+)</name>
        <dbReference type="ChEBI" id="CHEBI:18420"/>
    </ligand>
</feature>
<dbReference type="InterPro" id="IPR036900">
    <property type="entry name" value="A-D-PHexomutase_C_sf"/>
</dbReference>
<evidence type="ECO:0000259" key="12">
    <source>
        <dbReference type="Pfam" id="PF00408"/>
    </source>
</evidence>
<organism evidence="16 17">
    <name type="scientific">Oceanobacillus piezotolerans</name>
    <dbReference type="NCBI Taxonomy" id="2448030"/>
    <lineage>
        <taxon>Bacteria</taxon>
        <taxon>Bacillati</taxon>
        <taxon>Bacillota</taxon>
        <taxon>Bacilli</taxon>
        <taxon>Bacillales</taxon>
        <taxon>Bacillaceae</taxon>
        <taxon>Oceanobacillus</taxon>
    </lineage>
</organism>
<dbReference type="OrthoDB" id="9806956at2"/>
<dbReference type="PRINTS" id="PR00509">
    <property type="entry name" value="PGMPMM"/>
</dbReference>
<feature type="active site" description="Phosphoserine intermediate" evidence="9">
    <location>
        <position position="100"/>
    </location>
</feature>
<comment type="caution">
    <text evidence="16">The sequence shown here is derived from an EMBL/GenBank/DDBJ whole genome shotgun (WGS) entry which is preliminary data.</text>
</comment>
<dbReference type="InterPro" id="IPR005843">
    <property type="entry name" value="A-D-PHexomutase_C"/>
</dbReference>
<dbReference type="GO" id="GO:0009252">
    <property type="term" value="P:peptidoglycan biosynthetic process"/>
    <property type="evidence" value="ECO:0007669"/>
    <property type="project" value="TreeGrafter"/>
</dbReference>
<evidence type="ECO:0000256" key="6">
    <source>
        <dbReference type="ARBA" id="ARBA00050364"/>
    </source>
</evidence>
<evidence type="ECO:0000313" key="16">
    <source>
        <dbReference type="EMBL" id="RLL41350.1"/>
    </source>
</evidence>
<evidence type="ECO:0000256" key="9">
    <source>
        <dbReference type="HAMAP-Rule" id="MF_01554"/>
    </source>
</evidence>
<keyword evidence="4 9" id="KW-0460">Magnesium</keyword>
<dbReference type="Gene3D" id="3.40.120.10">
    <property type="entry name" value="Alpha-D-Glucose-1,6-Bisphosphate, subunit A, domain 3"/>
    <property type="match status" value="3"/>
</dbReference>
<evidence type="ECO:0000256" key="8">
    <source>
        <dbReference type="ARBA" id="ARBA00068193"/>
    </source>
</evidence>
<evidence type="ECO:0000259" key="13">
    <source>
        <dbReference type="Pfam" id="PF02878"/>
    </source>
</evidence>
<dbReference type="InterPro" id="IPR005846">
    <property type="entry name" value="A-D-PHexomutase_a/b/a-III"/>
</dbReference>
<dbReference type="NCBIfam" id="NF008139">
    <property type="entry name" value="PRK10887.1"/>
    <property type="match status" value="1"/>
</dbReference>
<accession>A0A498D6Y2</accession>
<dbReference type="InterPro" id="IPR016055">
    <property type="entry name" value="A-D-PHexomutase_a/b/a-I/II/III"/>
</dbReference>
<evidence type="ECO:0000313" key="17">
    <source>
        <dbReference type="Proteomes" id="UP000270219"/>
    </source>
</evidence>
<feature type="binding site" description="via phosphate group" evidence="9">
    <location>
        <position position="100"/>
    </location>
    <ligand>
        <name>Mg(2+)</name>
        <dbReference type="ChEBI" id="CHEBI:18420"/>
    </ligand>
</feature>
<dbReference type="Pfam" id="PF00408">
    <property type="entry name" value="PGM_PMM_IV"/>
    <property type="match status" value="1"/>
</dbReference>
<evidence type="ECO:0000256" key="4">
    <source>
        <dbReference type="ARBA" id="ARBA00022842"/>
    </source>
</evidence>
<reference evidence="16 17" key="1">
    <citation type="submission" date="2018-10" db="EMBL/GenBank/DDBJ databases">
        <title>Oceanobacillus sp. YLB-02 draft genome.</title>
        <authorList>
            <person name="Yu L."/>
        </authorList>
    </citation>
    <scope>NUCLEOTIDE SEQUENCE [LARGE SCALE GENOMIC DNA]</scope>
    <source>
        <strain evidence="16 17">YLB-02</strain>
    </source>
</reference>
<dbReference type="Pfam" id="PF02878">
    <property type="entry name" value="PGM_PMM_I"/>
    <property type="match status" value="1"/>
</dbReference>
<comment type="PTM">
    <text evidence="9">Activated by phosphorylation.</text>
</comment>
<dbReference type="InterPro" id="IPR050060">
    <property type="entry name" value="Phosphoglucosamine_mutase"/>
</dbReference>
<dbReference type="SUPFAM" id="SSF55957">
    <property type="entry name" value="Phosphoglucomutase, C-terminal domain"/>
    <property type="match status" value="1"/>
</dbReference>
<feature type="modified residue" description="Phosphoserine" evidence="9">
    <location>
        <position position="100"/>
    </location>
</feature>
<dbReference type="InterPro" id="IPR005844">
    <property type="entry name" value="A-D-PHexomutase_a/b/a-I"/>
</dbReference>
<dbReference type="GO" id="GO:0008966">
    <property type="term" value="F:phosphoglucosamine mutase activity"/>
    <property type="evidence" value="ECO:0007669"/>
    <property type="project" value="UniProtKB-UniRule"/>
</dbReference>
<comment type="catalytic activity">
    <reaction evidence="6 9 11">
        <text>alpha-D-glucosamine 1-phosphate = D-glucosamine 6-phosphate</text>
        <dbReference type="Rhea" id="RHEA:23424"/>
        <dbReference type="ChEBI" id="CHEBI:58516"/>
        <dbReference type="ChEBI" id="CHEBI:58725"/>
        <dbReference type="EC" id="5.4.2.10"/>
    </reaction>
</comment>
<proteinExistence type="inferred from homology"/>
<dbReference type="GO" id="GO:0000287">
    <property type="term" value="F:magnesium ion binding"/>
    <property type="evidence" value="ECO:0007669"/>
    <property type="project" value="UniProtKB-UniRule"/>
</dbReference>
<dbReference type="PANTHER" id="PTHR42946">
    <property type="entry name" value="PHOSPHOHEXOSE MUTASE"/>
    <property type="match status" value="1"/>
</dbReference>
<evidence type="ECO:0000259" key="14">
    <source>
        <dbReference type="Pfam" id="PF02879"/>
    </source>
</evidence>
<name>A0A498D6Y2_9BACI</name>
<sequence length="448" mass="48235">MGKYFGTDGVRGIANKELTPELAFKLGRAGGYVLTKGTEKPKVVIGRDTRISGPMLEGALIAGLLSIGAEVMRLGVISTPGVAYLTKSLSAHAGIMISASHNPVEDNGIKFFGPDGFKLSDEQENEIEQLIDAEDTLPRPIGNEIGVINDYFEGGQKYLSFLKDTVDNDFSGLTIALDCAHGATSSLATHLFADLEADIYSTGSSPNGYNINDGVGSTHPETLQAFVLEKGADIGLAFDGDGDRLIAVDEKGNIVDGDQIMFICAKFLNERGQLRQNTVVSTVMSNIGFYKALEEHGIQSSKTSVGDRYVMEEMRKGGYNLGGEQSGHIIFLNYITTGDGMLSALQLVNVMKETGKPLSELASEMTIFPQVLKNVRVTDKNEALSHPQILSEIEAVEKELGSDGRVLVRPSGTEPLVRVMVEAPTKEACEQNVDRIVKLVDDLLGIKE</sequence>
<dbReference type="AlphaFoldDB" id="A0A498D6Y2"/>
<evidence type="ECO:0000256" key="10">
    <source>
        <dbReference type="RuleBase" id="RU004326"/>
    </source>
</evidence>
<dbReference type="FunFam" id="3.40.120.10:FF:000002">
    <property type="entry name" value="Phosphoglucosamine mutase"/>
    <property type="match status" value="1"/>
</dbReference>
<feature type="binding site" evidence="9">
    <location>
        <position position="243"/>
    </location>
    <ligand>
        <name>Mg(2+)</name>
        <dbReference type="ChEBI" id="CHEBI:18420"/>
    </ligand>
</feature>
<feature type="domain" description="Alpha-D-phosphohexomutase C-terminal" evidence="12">
    <location>
        <begin position="372"/>
        <end position="438"/>
    </location>
</feature>
<dbReference type="EMBL" id="RCHR01000008">
    <property type="protein sequence ID" value="RLL41350.1"/>
    <property type="molecule type" value="Genomic_DNA"/>
</dbReference>
<evidence type="ECO:0000256" key="7">
    <source>
        <dbReference type="ARBA" id="ARBA00066330"/>
    </source>
</evidence>
<dbReference type="GO" id="GO:0005975">
    <property type="term" value="P:carbohydrate metabolic process"/>
    <property type="evidence" value="ECO:0007669"/>
    <property type="project" value="InterPro"/>
</dbReference>
<keyword evidence="2 9" id="KW-0597">Phosphoprotein</keyword>
<dbReference type="GO" id="GO:0004615">
    <property type="term" value="F:phosphomannomutase activity"/>
    <property type="evidence" value="ECO:0007669"/>
    <property type="project" value="TreeGrafter"/>
</dbReference>
<feature type="domain" description="Alpha-D-phosphohexomutase alpha/beta/alpha" evidence="13">
    <location>
        <begin position="3"/>
        <end position="136"/>
    </location>
</feature>
<dbReference type="GO" id="GO:0006048">
    <property type="term" value="P:UDP-N-acetylglucosamine biosynthetic process"/>
    <property type="evidence" value="ECO:0007669"/>
    <property type="project" value="TreeGrafter"/>
</dbReference>
<keyword evidence="5 9" id="KW-0413">Isomerase</keyword>
<dbReference type="NCBIfam" id="TIGR01455">
    <property type="entry name" value="glmM"/>
    <property type="match status" value="1"/>
</dbReference>
<dbReference type="SUPFAM" id="SSF53738">
    <property type="entry name" value="Phosphoglucomutase, first 3 domains"/>
    <property type="match status" value="3"/>
</dbReference>
<feature type="domain" description="Alpha-D-phosphohexomutase alpha/beta/alpha" evidence="15">
    <location>
        <begin position="256"/>
        <end position="365"/>
    </location>
</feature>
<comment type="function">
    <text evidence="9 11">Catalyzes the conversion of glucosamine-6-phosphate to glucosamine-1-phosphate.</text>
</comment>
<dbReference type="InterPro" id="IPR005845">
    <property type="entry name" value="A-D-PHexomutase_a/b/a-II"/>
</dbReference>
<feature type="domain" description="Alpha-D-phosphohexomutase alpha/beta/alpha" evidence="14">
    <location>
        <begin position="157"/>
        <end position="252"/>
    </location>
</feature>
<dbReference type="InterPro" id="IPR016066">
    <property type="entry name" value="A-D-PHexomutase_CS"/>
</dbReference>
<dbReference type="PANTHER" id="PTHR42946:SF1">
    <property type="entry name" value="PHOSPHOGLUCOMUTASE (ALPHA-D-GLUCOSE-1,6-BISPHOSPHATE-DEPENDENT)"/>
    <property type="match status" value="1"/>
</dbReference>
<evidence type="ECO:0000259" key="15">
    <source>
        <dbReference type="Pfam" id="PF02880"/>
    </source>
</evidence>
<protein>
    <recommendedName>
        <fullName evidence="8 9">Phosphoglucosamine mutase</fullName>
        <ecNumber evidence="7 9">5.4.2.10</ecNumber>
    </recommendedName>
</protein>
<evidence type="ECO:0000256" key="11">
    <source>
        <dbReference type="RuleBase" id="RU004327"/>
    </source>
</evidence>
<gene>
    <name evidence="9" type="primary">glmM</name>
    <name evidence="16" type="ORF">D8M04_17675</name>
</gene>
<dbReference type="CDD" id="cd05802">
    <property type="entry name" value="GlmM"/>
    <property type="match status" value="1"/>
</dbReference>
<evidence type="ECO:0000256" key="3">
    <source>
        <dbReference type="ARBA" id="ARBA00022723"/>
    </source>
</evidence>
<keyword evidence="17" id="KW-1185">Reference proteome</keyword>
<dbReference type="RefSeq" id="WP_121524741.1">
    <property type="nucleotide sequence ID" value="NZ_RCHR01000008.1"/>
</dbReference>
<dbReference type="Pfam" id="PF02880">
    <property type="entry name" value="PGM_PMM_III"/>
    <property type="match status" value="1"/>
</dbReference>
<dbReference type="GO" id="GO:0005829">
    <property type="term" value="C:cytosol"/>
    <property type="evidence" value="ECO:0007669"/>
    <property type="project" value="TreeGrafter"/>
</dbReference>
<dbReference type="PROSITE" id="PS00710">
    <property type="entry name" value="PGM_PMM"/>
    <property type="match status" value="1"/>
</dbReference>
<keyword evidence="3 9" id="KW-0479">Metal-binding</keyword>
<dbReference type="FunFam" id="3.30.310.50:FF:000001">
    <property type="entry name" value="Phosphoglucosamine mutase"/>
    <property type="match status" value="1"/>
</dbReference>
<evidence type="ECO:0000256" key="1">
    <source>
        <dbReference type="ARBA" id="ARBA00010231"/>
    </source>
</evidence>